<keyword evidence="2" id="KW-0456">Lyase</keyword>
<comment type="caution">
    <text evidence="2">The sequence shown here is derived from an EMBL/GenBank/DDBJ whole genome shotgun (WGS) entry which is preliminary data.</text>
</comment>
<keyword evidence="3" id="KW-1185">Reference proteome</keyword>
<dbReference type="NCBIfam" id="NF006140">
    <property type="entry name" value="PRK08290.1"/>
    <property type="match status" value="1"/>
</dbReference>
<dbReference type="GO" id="GO:0004300">
    <property type="term" value="F:enoyl-CoA hydratase activity"/>
    <property type="evidence" value="ECO:0007669"/>
    <property type="project" value="UniProtKB-EC"/>
</dbReference>
<reference evidence="3" key="1">
    <citation type="submission" date="2017-11" db="EMBL/GenBank/DDBJ databases">
        <title>The complete genome sequence of Sphingopyxis pomeranensis sp. nov. strain WS5A3p.</title>
        <authorList>
            <person name="Kaminski M.A."/>
        </authorList>
    </citation>
    <scope>NUCLEOTIDE SEQUENCE [LARGE SCALE GENOMIC DNA]</scope>
    <source>
        <strain evidence="3">WS5A3p</strain>
    </source>
</reference>
<protein>
    <submittedName>
        <fullName evidence="2">Enoyl-CoA hydratase</fullName>
        <ecNumber evidence="2">4.2.1.17</ecNumber>
    </submittedName>
</protein>
<dbReference type="InterPro" id="IPR001753">
    <property type="entry name" value="Enoyl-CoA_hydra/iso"/>
</dbReference>
<evidence type="ECO:0000313" key="3">
    <source>
        <dbReference type="Proteomes" id="UP000238954"/>
    </source>
</evidence>
<evidence type="ECO:0000256" key="1">
    <source>
        <dbReference type="ARBA" id="ARBA00005254"/>
    </source>
</evidence>
<dbReference type="SUPFAM" id="SSF52096">
    <property type="entry name" value="ClpP/crotonase"/>
    <property type="match status" value="1"/>
</dbReference>
<dbReference type="PANTHER" id="PTHR43802:SF1">
    <property type="entry name" value="IP11341P-RELATED"/>
    <property type="match status" value="1"/>
</dbReference>
<dbReference type="CDD" id="cd06558">
    <property type="entry name" value="crotonase-like"/>
    <property type="match status" value="1"/>
</dbReference>
<dbReference type="Proteomes" id="UP000238954">
    <property type="component" value="Chromosome"/>
</dbReference>
<dbReference type="EMBL" id="PHFW01000003">
    <property type="protein sequence ID" value="PQM26956.1"/>
    <property type="molecule type" value="Genomic_DNA"/>
</dbReference>
<evidence type="ECO:0000313" key="2">
    <source>
        <dbReference type="EMBL" id="PQM26956.1"/>
    </source>
</evidence>
<gene>
    <name evidence="2" type="ORF">CVO77_18470</name>
</gene>
<dbReference type="EC" id="4.2.1.17" evidence="2"/>
<organism evidence="2 3">
    <name type="scientific">Sphingopyxis lindanitolerans</name>
    <dbReference type="NCBI Taxonomy" id="2054227"/>
    <lineage>
        <taxon>Bacteria</taxon>
        <taxon>Pseudomonadati</taxon>
        <taxon>Pseudomonadota</taxon>
        <taxon>Alphaproteobacteria</taxon>
        <taxon>Sphingomonadales</taxon>
        <taxon>Sphingomonadaceae</taxon>
        <taxon>Sphingopyxis</taxon>
    </lineage>
</organism>
<dbReference type="Gene3D" id="3.90.226.10">
    <property type="entry name" value="2-enoyl-CoA Hydratase, Chain A, domain 1"/>
    <property type="match status" value="1"/>
</dbReference>
<accession>A0A2S8B3R0</accession>
<dbReference type="OrthoDB" id="9795613at2"/>
<comment type="similarity">
    <text evidence="1">Belongs to the enoyl-CoA hydratase/isomerase family.</text>
</comment>
<dbReference type="AlphaFoldDB" id="A0A2S8B3R0"/>
<name>A0A2S8B3R0_9SPHN</name>
<dbReference type="PANTHER" id="PTHR43802">
    <property type="entry name" value="ENOYL-COA HYDRATASE"/>
    <property type="match status" value="1"/>
</dbReference>
<sequence length="267" mass="29142">MSYQFVKYSQLGAVAEIEQNRPDKRNAQNQLMLTEIEAALDAATTDTLVRVIVIGGIGGHFSAGHDLREGEEKRADLSVEDRWNYEEKHFYGLCLKIWDCPKPTIARVQGACVSGAFMMANMCDLVVASDDAYFADPVVHSLGAASVEVLIHPWVMGLRRAKEMLFTGERMTAAEAREIGLVNRIAPVAELEAASMALAARIAEAPPFGIRLTKRSLNHSQDVAGFRAALEAHFTAHELSHFTREYRATTTGGLGAAVDQGKRLIAG</sequence>
<dbReference type="Pfam" id="PF00378">
    <property type="entry name" value="ECH_1"/>
    <property type="match status" value="1"/>
</dbReference>
<proteinExistence type="inferred from homology"/>
<dbReference type="InterPro" id="IPR029045">
    <property type="entry name" value="ClpP/crotonase-like_dom_sf"/>
</dbReference>